<protein>
    <recommendedName>
        <fullName evidence="3">Nucleotidyltransferase</fullName>
    </recommendedName>
</protein>
<organism evidence="1 2">
    <name type="scientific">Microlunatus parietis</name>
    <dbReference type="NCBI Taxonomy" id="682979"/>
    <lineage>
        <taxon>Bacteria</taxon>
        <taxon>Bacillati</taxon>
        <taxon>Actinomycetota</taxon>
        <taxon>Actinomycetes</taxon>
        <taxon>Propionibacteriales</taxon>
        <taxon>Propionibacteriaceae</taxon>
        <taxon>Microlunatus</taxon>
    </lineage>
</organism>
<evidence type="ECO:0008006" key="3">
    <source>
        <dbReference type="Google" id="ProtNLM"/>
    </source>
</evidence>
<dbReference type="Proteomes" id="UP000569914">
    <property type="component" value="Unassembled WGS sequence"/>
</dbReference>
<accession>A0A7Y9LDQ8</accession>
<name>A0A7Y9LDQ8_9ACTN</name>
<reference evidence="1 2" key="1">
    <citation type="submission" date="2020-07" db="EMBL/GenBank/DDBJ databases">
        <title>Sequencing the genomes of 1000 actinobacteria strains.</title>
        <authorList>
            <person name="Klenk H.-P."/>
        </authorList>
    </citation>
    <scope>NUCLEOTIDE SEQUENCE [LARGE SCALE GENOMIC DNA]</scope>
    <source>
        <strain evidence="1 2">DSM 22083</strain>
    </source>
</reference>
<evidence type="ECO:0000313" key="1">
    <source>
        <dbReference type="EMBL" id="NYE73123.1"/>
    </source>
</evidence>
<dbReference type="AlphaFoldDB" id="A0A7Y9LDQ8"/>
<proteinExistence type="predicted"/>
<keyword evidence="2" id="KW-1185">Reference proteome</keyword>
<dbReference type="RefSeq" id="WP_218871529.1">
    <property type="nucleotide sequence ID" value="NZ_JACCBU010000001.1"/>
</dbReference>
<evidence type="ECO:0000313" key="2">
    <source>
        <dbReference type="Proteomes" id="UP000569914"/>
    </source>
</evidence>
<gene>
    <name evidence="1" type="ORF">BKA15_004452</name>
</gene>
<dbReference type="EMBL" id="JACCBU010000001">
    <property type="protein sequence ID" value="NYE73123.1"/>
    <property type="molecule type" value="Genomic_DNA"/>
</dbReference>
<comment type="caution">
    <text evidence="1">The sequence shown here is derived from an EMBL/GenBank/DDBJ whole genome shotgun (WGS) entry which is preliminary data.</text>
</comment>
<sequence length="279" mass="29472">MIMDEPAPEYVAARSVLLQALAALDSHLSSLVLVGAQAIYHHTGATDLNVPLMTTDADLAVDTRRLADSPEIGSQLRAAGFRPGTNPGHWVALSDVAIDLMVVPHQAGTDRRSARAARIAPHEKATARIAHGLEPALIDNEIVTLVSLDPSDARASDLRVAGPAALLTAKVIKIGERLEQAANQPDRVKEKDALDVFRLLQAVDVSEFVLGFRRHQEDEHASAATTEALNILRGQATAPESRIPRIAGSAAQGDPTVPPAFAALVGELITASSSLGSDR</sequence>